<accession>A0A8T3A8M9</accession>
<keyword evidence="2" id="KW-1185">Reference proteome</keyword>
<organism evidence="1 2">
    <name type="scientific">Dendrobium nobile</name>
    <name type="common">Orchid</name>
    <dbReference type="NCBI Taxonomy" id="94219"/>
    <lineage>
        <taxon>Eukaryota</taxon>
        <taxon>Viridiplantae</taxon>
        <taxon>Streptophyta</taxon>
        <taxon>Embryophyta</taxon>
        <taxon>Tracheophyta</taxon>
        <taxon>Spermatophyta</taxon>
        <taxon>Magnoliopsida</taxon>
        <taxon>Liliopsida</taxon>
        <taxon>Asparagales</taxon>
        <taxon>Orchidaceae</taxon>
        <taxon>Epidendroideae</taxon>
        <taxon>Malaxideae</taxon>
        <taxon>Dendrobiinae</taxon>
        <taxon>Dendrobium</taxon>
    </lineage>
</organism>
<sequence>MRRFFVSFVSFVAVQLRSFDVFPFLLDRKFRHLIGSKNGTSLAVKIIVEGRKRALVPVQVLAVAVATSSTTNYSCFYMMGGEEKAWAVF</sequence>
<dbReference type="Proteomes" id="UP000829196">
    <property type="component" value="Unassembled WGS sequence"/>
</dbReference>
<protein>
    <submittedName>
        <fullName evidence="1">Uncharacterized protein</fullName>
    </submittedName>
</protein>
<evidence type="ECO:0000313" key="2">
    <source>
        <dbReference type="Proteomes" id="UP000829196"/>
    </source>
</evidence>
<dbReference type="EMBL" id="JAGYWB010000018">
    <property type="protein sequence ID" value="KAI0492560.1"/>
    <property type="molecule type" value="Genomic_DNA"/>
</dbReference>
<evidence type="ECO:0000313" key="1">
    <source>
        <dbReference type="EMBL" id="KAI0492560.1"/>
    </source>
</evidence>
<name>A0A8T3A8M9_DENNO</name>
<gene>
    <name evidence="1" type="ORF">KFK09_026833</name>
</gene>
<dbReference type="AlphaFoldDB" id="A0A8T3A8M9"/>
<comment type="caution">
    <text evidence="1">The sequence shown here is derived from an EMBL/GenBank/DDBJ whole genome shotgun (WGS) entry which is preliminary data.</text>
</comment>
<proteinExistence type="predicted"/>
<reference evidence="1" key="1">
    <citation type="journal article" date="2022" name="Front. Genet.">
        <title>Chromosome-Scale Assembly of the Dendrobium nobile Genome Provides Insights Into the Molecular Mechanism of the Biosynthesis of the Medicinal Active Ingredient of Dendrobium.</title>
        <authorList>
            <person name="Xu Q."/>
            <person name="Niu S.-C."/>
            <person name="Li K.-L."/>
            <person name="Zheng P.-J."/>
            <person name="Zhang X.-J."/>
            <person name="Jia Y."/>
            <person name="Liu Y."/>
            <person name="Niu Y.-X."/>
            <person name="Yu L.-H."/>
            <person name="Chen D.-F."/>
            <person name="Zhang G.-Q."/>
        </authorList>
    </citation>
    <scope>NUCLEOTIDE SEQUENCE</scope>
    <source>
        <tissue evidence="1">Leaf</tissue>
    </source>
</reference>